<protein>
    <submittedName>
        <fullName evidence="2">Unannotated protein</fullName>
    </submittedName>
</protein>
<accession>A0A6J7G963</accession>
<evidence type="ECO:0000313" key="2">
    <source>
        <dbReference type="EMBL" id="CAB4900593.1"/>
    </source>
</evidence>
<dbReference type="GO" id="GO:0008893">
    <property type="term" value="F:guanosine-3',5'-bis(diphosphate) 3'-diphosphatase activity"/>
    <property type="evidence" value="ECO:0007669"/>
    <property type="project" value="TreeGrafter"/>
</dbReference>
<dbReference type="AlphaFoldDB" id="A0A6J7G963"/>
<dbReference type="Pfam" id="PF13328">
    <property type="entry name" value="HD_4"/>
    <property type="match status" value="1"/>
</dbReference>
<dbReference type="SUPFAM" id="SSF109604">
    <property type="entry name" value="HD-domain/PDEase-like"/>
    <property type="match status" value="1"/>
</dbReference>
<gene>
    <name evidence="2" type="ORF">UFOPK3610_00099</name>
</gene>
<dbReference type="InterPro" id="IPR003607">
    <property type="entry name" value="HD/PDEase_dom"/>
</dbReference>
<feature type="domain" description="HD/PDEase" evidence="1">
    <location>
        <begin position="37"/>
        <end position="151"/>
    </location>
</feature>
<dbReference type="InterPro" id="IPR052194">
    <property type="entry name" value="MESH1"/>
</dbReference>
<dbReference type="Gene3D" id="1.10.3210.10">
    <property type="entry name" value="Hypothetical protein af1432"/>
    <property type="match status" value="1"/>
</dbReference>
<dbReference type="PANTHER" id="PTHR46246:SF1">
    <property type="entry name" value="GUANOSINE-3',5'-BIS(DIPHOSPHATE) 3'-PYROPHOSPHOHYDROLASE MESH1"/>
    <property type="match status" value="1"/>
</dbReference>
<dbReference type="PANTHER" id="PTHR46246">
    <property type="entry name" value="GUANOSINE-3',5'-BIS(DIPHOSPHATE) 3'-PYROPHOSPHOHYDROLASE MESH1"/>
    <property type="match status" value="1"/>
</dbReference>
<proteinExistence type="predicted"/>
<sequence>MTGQKRMNSPHVVLSERYMEAVRFASDIHSTHTRKGKDTAYVCHLLGVSALVLEAEGTEDQAIAGLLHDAAEDCGGEPMLDIISDKFGTEVARIVRACSDSLIVNADEKLPWKPRKEVHIGHLRTADSAVLIVTAADKLHNARAILTDVQIHGVTTLDRFNGKADGTLWYYEQMLVVLQARHAPEILTVPLEGVVRDLGERILAPSA</sequence>
<name>A0A6J7G963_9ZZZZ</name>
<organism evidence="2">
    <name type="scientific">freshwater metagenome</name>
    <dbReference type="NCBI Taxonomy" id="449393"/>
    <lineage>
        <taxon>unclassified sequences</taxon>
        <taxon>metagenomes</taxon>
        <taxon>ecological metagenomes</taxon>
    </lineage>
</organism>
<reference evidence="2" key="1">
    <citation type="submission" date="2020-05" db="EMBL/GenBank/DDBJ databases">
        <authorList>
            <person name="Chiriac C."/>
            <person name="Salcher M."/>
            <person name="Ghai R."/>
            <person name="Kavagutti S V."/>
        </authorList>
    </citation>
    <scope>NUCLEOTIDE SEQUENCE</scope>
</reference>
<dbReference type="EMBL" id="CAFBMR010000001">
    <property type="protein sequence ID" value="CAB4900593.1"/>
    <property type="molecule type" value="Genomic_DNA"/>
</dbReference>
<dbReference type="SMART" id="SM00471">
    <property type="entry name" value="HDc"/>
    <property type="match status" value="1"/>
</dbReference>
<evidence type="ECO:0000259" key="1">
    <source>
        <dbReference type="SMART" id="SM00471"/>
    </source>
</evidence>